<feature type="domain" description="PORR" evidence="2">
    <location>
        <begin position="43"/>
        <end position="383"/>
    </location>
</feature>
<feature type="compositionally biased region" description="Basic residues" evidence="1">
    <location>
        <begin position="20"/>
        <end position="31"/>
    </location>
</feature>
<protein>
    <recommendedName>
        <fullName evidence="2">PORR domain-containing protein</fullName>
    </recommendedName>
</protein>
<dbReference type="PANTHER" id="PTHR31476">
    <property type="entry name" value="PROTEIN WHAT'S THIS FACTOR 1 HOMOLOG, CHLOROPLASTIC"/>
    <property type="match status" value="1"/>
</dbReference>
<dbReference type="PANTHER" id="PTHR31476:SF15">
    <property type="entry name" value="ASSOCIATED SALT-INDUCIBLE PROTEIN, PUTATIVE-RELATED"/>
    <property type="match status" value="1"/>
</dbReference>
<evidence type="ECO:0000313" key="3">
    <source>
        <dbReference type="EMBL" id="MQM00969.1"/>
    </source>
</evidence>
<evidence type="ECO:0000259" key="2">
    <source>
        <dbReference type="Pfam" id="PF11955"/>
    </source>
</evidence>
<evidence type="ECO:0000256" key="1">
    <source>
        <dbReference type="SAM" id="MobiDB-lite"/>
    </source>
</evidence>
<feature type="region of interest" description="Disordered" evidence="1">
    <location>
        <begin position="20"/>
        <end position="41"/>
    </location>
</feature>
<dbReference type="AlphaFoldDB" id="A0A843VVY5"/>
<organism evidence="3 4">
    <name type="scientific">Colocasia esculenta</name>
    <name type="common">Wild taro</name>
    <name type="synonym">Arum esculentum</name>
    <dbReference type="NCBI Taxonomy" id="4460"/>
    <lineage>
        <taxon>Eukaryota</taxon>
        <taxon>Viridiplantae</taxon>
        <taxon>Streptophyta</taxon>
        <taxon>Embryophyta</taxon>
        <taxon>Tracheophyta</taxon>
        <taxon>Spermatophyta</taxon>
        <taxon>Magnoliopsida</taxon>
        <taxon>Liliopsida</taxon>
        <taxon>Araceae</taxon>
        <taxon>Aroideae</taxon>
        <taxon>Colocasieae</taxon>
        <taxon>Colocasia</taxon>
    </lineage>
</organism>
<keyword evidence="4" id="KW-1185">Reference proteome</keyword>
<comment type="caution">
    <text evidence="3">The sequence shown here is derived from an EMBL/GenBank/DDBJ whole genome shotgun (WGS) entry which is preliminary data.</text>
</comment>
<name>A0A843VVY5_COLES</name>
<dbReference type="EMBL" id="NMUH01002595">
    <property type="protein sequence ID" value="MQM00969.1"/>
    <property type="molecule type" value="Genomic_DNA"/>
</dbReference>
<dbReference type="InterPro" id="IPR021099">
    <property type="entry name" value="PORR_domain"/>
</dbReference>
<dbReference type="Proteomes" id="UP000652761">
    <property type="component" value="Unassembled WGS sequence"/>
</dbReference>
<gene>
    <name evidence="3" type="ORF">Taro_033707</name>
</gene>
<reference evidence="3" key="1">
    <citation type="submission" date="2017-07" db="EMBL/GenBank/DDBJ databases">
        <title>Taro Niue Genome Assembly and Annotation.</title>
        <authorList>
            <person name="Atibalentja N."/>
            <person name="Keating K."/>
            <person name="Fields C.J."/>
        </authorList>
    </citation>
    <scope>NUCLEOTIDE SEQUENCE</scope>
    <source>
        <strain evidence="3">Niue_2</strain>
        <tissue evidence="3">Leaf</tissue>
    </source>
</reference>
<evidence type="ECO:0000313" key="4">
    <source>
        <dbReference type="Proteomes" id="UP000652761"/>
    </source>
</evidence>
<dbReference type="GO" id="GO:0003723">
    <property type="term" value="F:RNA binding"/>
    <property type="evidence" value="ECO:0007669"/>
    <property type="project" value="InterPro"/>
</dbReference>
<proteinExistence type="predicted"/>
<dbReference type="Pfam" id="PF11955">
    <property type="entry name" value="PORR"/>
    <property type="match status" value="1"/>
</dbReference>
<accession>A0A843VVY5</accession>
<dbReference type="OrthoDB" id="1894875at2759"/>
<dbReference type="InterPro" id="IPR045040">
    <property type="entry name" value="PORR_fam"/>
</dbReference>
<sequence>MATRAGRVLCAALLRRPRPPHHHLHLPRRSKTTSAQHVAARPRDATFEKLMDGYKSLLKVAAVQDLLLASPGRSLPLPFLSSVAQKLRLNRGAPHFLRRYPRVFSLSPGDPDPAVALTLAAAEAARRESLAAAAGASFAVERLSRLLCMSPSRELPLRAVFKVWRELGLPDDFEESVISQNPGVFSLRDNPQEPNTHLLQLVAGGSGESPRFTPAVETWRNQELVEKKQPEVDEMEIRFGFKQGFPPGMRLSKNFKAKLREWQRLPYPAPYEEIGRGGGGGGRSRAAMRRLEKRAVGIVHEFLSLTVEKMVEVEKISHFRTWFAIDLNIRDLFLDHPGIFYLSTKGKRHTVFLREAYDRGRLVDPNPVYEARMELLQLVLMGKRGLVAPARGGPTSGLDPLEACSSGVR</sequence>